<accession>A0A2L2SUA1</accession>
<dbReference type="Proteomes" id="UP000245910">
    <property type="component" value="Chromosome IIII"/>
</dbReference>
<dbReference type="STRING" id="56646.A0A2L2SUA1"/>
<organism evidence="2 3">
    <name type="scientific">Fusarium venenatum</name>
    <dbReference type="NCBI Taxonomy" id="56646"/>
    <lineage>
        <taxon>Eukaryota</taxon>
        <taxon>Fungi</taxon>
        <taxon>Dikarya</taxon>
        <taxon>Ascomycota</taxon>
        <taxon>Pezizomycotina</taxon>
        <taxon>Sordariomycetes</taxon>
        <taxon>Hypocreomycetidae</taxon>
        <taxon>Hypocreales</taxon>
        <taxon>Nectriaceae</taxon>
        <taxon>Fusarium</taxon>
    </lineage>
</organism>
<evidence type="ECO:0000256" key="1">
    <source>
        <dbReference type="SAM" id="MobiDB-lite"/>
    </source>
</evidence>
<sequence length="650" mass="67307">MGSRATEAPITGDQSRTTELSTGSDGTGSPGVTTSVASEGIGATTDELTSVGPGAMNTAPGIQTTGGTSEGLNENKSSVHSEDIDNGSATTTGNQDSDIPTAPLPTISGRFSTDLPNDGTRTSSGLPDPSTTLSGVTLNPHETSTDNEVSTIQSQLETASDADVFVTSFVLISPKADSTHVGDDARTITLPSDQTSSFSDGTRPGTEPSTESSSWSTEEVLGSTDAISDLPVSTNHATESNGDGESSTDAGLDLTLPSLPSIDLTSLPGTLLPIQTDESTVLESITKEPIIESSTTEGAVGAIPVPTFSDDPAEEMSTPDDCLGRTCTVDKDCNDISCTRGGDCFGPNCTKAGVCTGPKRTRGGQCRGEKCQFGGGCEGVGCVVGGGCFGINCIFGGTCVGPSCHQGGPCSQKALGDCPPGKCTGKQCDDEGDEDCTSKTTAEVCTETVSSTVITTIPTTISSTTTMISCRTLTECDITDSTTTTTMTGTEEPDPQATPEGFYDYDVEEKTPDSFWDDLEDDYDEWLSEADRIPTTTTTTQPPTTSATSTKPRSTVTVTAQPDPTPEAKCYQMGAELSWKFEISGILNWADDGGAKLKKEESGCGGITYWEWQSGDNSNLGHMASFHLPLFMKSGCVERAIVSAGGPKIK</sequence>
<dbReference type="AlphaFoldDB" id="A0A2L2SUA1"/>
<feature type="region of interest" description="Disordered" evidence="1">
    <location>
        <begin position="531"/>
        <end position="565"/>
    </location>
</feature>
<feature type="region of interest" description="Disordered" evidence="1">
    <location>
        <begin position="482"/>
        <end position="501"/>
    </location>
</feature>
<keyword evidence="3" id="KW-1185">Reference proteome</keyword>
<feature type="compositionally biased region" description="Low complexity" evidence="1">
    <location>
        <begin position="534"/>
        <end position="555"/>
    </location>
</feature>
<feature type="compositionally biased region" description="Polar residues" evidence="1">
    <location>
        <begin position="189"/>
        <end position="200"/>
    </location>
</feature>
<feature type="compositionally biased region" description="Basic and acidic residues" evidence="1">
    <location>
        <begin position="177"/>
        <end position="186"/>
    </location>
</feature>
<evidence type="ECO:0000313" key="2">
    <source>
        <dbReference type="EMBL" id="CEI41850.1"/>
    </source>
</evidence>
<evidence type="ECO:0000313" key="3">
    <source>
        <dbReference type="Proteomes" id="UP000245910"/>
    </source>
</evidence>
<feature type="compositionally biased region" description="Polar residues" evidence="1">
    <location>
        <begin position="60"/>
        <end position="76"/>
    </location>
</feature>
<proteinExistence type="predicted"/>
<protein>
    <submittedName>
        <fullName evidence="2">Uncharacterized protein</fullName>
    </submittedName>
</protein>
<feature type="region of interest" description="Disordered" evidence="1">
    <location>
        <begin position="177"/>
        <end position="254"/>
    </location>
</feature>
<feature type="compositionally biased region" description="Polar residues" evidence="1">
    <location>
        <begin position="87"/>
        <end position="98"/>
    </location>
</feature>
<feature type="region of interest" description="Disordered" evidence="1">
    <location>
        <begin position="1"/>
        <end position="148"/>
    </location>
</feature>
<feature type="compositionally biased region" description="Polar residues" evidence="1">
    <location>
        <begin position="231"/>
        <end position="249"/>
    </location>
</feature>
<feature type="compositionally biased region" description="Polar residues" evidence="1">
    <location>
        <begin position="109"/>
        <end position="148"/>
    </location>
</feature>
<name>A0A2L2SUA1_9HYPO</name>
<feature type="compositionally biased region" description="Low complexity" evidence="1">
    <location>
        <begin position="206"/>
        <end position="219"/>
    </location>
</feature>
<feature type="compositionally biased region" description="Polar residues" evidence="1">
    <location>
        <begin position="12"/>
        <end position="24"/>
    </location>
</feature>
<dbReference type="EMBL" id="LN649232">
    <property type="protein sequence ID" value="CEI41850.1"/>
    <property type="molecule type" value="Genomic_DNA"/>
</dbReference>
<reference evidence="3" key="1">
    <citation type="submission" date="2014-10" db="EMBL/GenBank/DDBJ databases">
        <authorList>
            <person name="King R."/>
        </authorList>
    </citation>
    <scope>NUCLEOTIDE SEQUENCE [LARGE SCALE GENOMIC DNA]</scope>
    <source>
        <strain evidence="3">A3/5</strain>
    </source>
</reference>